<dbReference type="InterPro" id="IPR001567">
    <property type="entry name" value="Pept_M3A_M3B_dom"/>
</dbReference>
<dbReference type="InterPro" id="IPR024077">
    <property type="entry name" value="Neurolysin/TOP_dom2"/>
</dbReference>
<evidence type="ECO:0000256" key="4">
    <source>
        <dbReference type="ARBA" id="ARBA00022801"/>
    </source>
</evidence>
<dbReference type="CDD" id="cd06456">
    <property type="entry name" value="M3A_DCP"/>
    <property type="match status" value="1"/>
</dbReference>
<dbReference type="SUPFAM" id="SSF55486">
    <property type="entry name" value="Metalloproteases ('zincins'), catalytic domain"/>
    <property type="match status" value="1"/>
</dbReference>
<keyword evidence="5 9" id="KW-0862">Zinc</keyword>
<sequence>MGVVVLLLGLAACLHSPAAAAAAAAVNPLLESGPFPKWGEIKAEHVLPAVKQVLAEESASLDLLEQDLARAQKDGSLSFDRVFLPITQMRLRLDGVNSQIDHVSSVMDSPPFRAAVEVTNPMRTTFELRLGQSKAIYDALTALNNTAALRSQLSGAQLRLLDMTLRDYRNSGVGLPPAQRARFNSIIKTLQQLSTNYTNNILDSTKAFKMLVADKKQLAGLEQSTLAVAAQKAKDAGHKNATTDKGPWLLTLDYSTYAAIVSFAKNRDLRKKAYMAYRSLASTGKTDNVPIIRQILANRQELSRLLGYPNYAEQSLSGKMATFTEANDLLNKVAKDARPAAIREEEQVTAFARNATGNASLQLQWWDKSFWAERQREALFKIRQEELREYLPLDSVMAGLFKLAKRLYGIDIKPVQQKLSLWHPDVKVFAISDEGSSQPIAYFYADQYARPGQKQSGAWVSPFWDRARYVRQASPAALQAQKQGTLYAASSNATAGSNKTVVAVQWTPALAQQQQAWLKAAPLQVPLALLVTNQNPPADGKPSLMSIDDAETLFHEFGHALQHLLTRSEVGLTAGMRGIEWDAVEFPSQMQEKWVYDNKTFNGFAKHYKTGKPVPSDMFAKIQGSQTYRKGNSFTYQITLASTDLLLHSSLDPKGKTSPLDVFRSQFNEFMPYKPFPGDKMLANFGHIFSGGYGAGYYSYMWADVMSTDAFMAFVEVGTDNEAAVQKLGRRFRNSVLSDGGSLSPNTVFKDFRGRAPQVQPLLKYNGLTK</sequence>
<feature type="domain" description="Peptidase M3A/M3B catalytic" evidence="11">
    <location>
        <begin position="264"/>
        <end position="767"/>
    </location>
</feature>
<dbReference type="PANTHER" id="PTHR11804:SF83">
    <property type="entry name" value="LD37516P"/>
    <property type="match status" value="1"/>
</dbReference>
<keyword evidence="10" id="KW-0732">Signal</keyword>
<evidence type="ECO:0000259" key="11">
    <source>
        <dbReference type="Pfam" id="PF01432"/>
    </source>
</evidence>
<dbReference type="Proteomes" id="UP001244341">
    <property type="component" value="Chromosome 1b"/>
</dbReference>
<feature type="chain" id="PRO_5046408821" description="oligopeptidase A" evidence="10">
    <location>
        <begin position="22"/>
        <end position="770"/>
    </location>
</feature>
<keyword evidence="4 9" id="KW-0378">Hydrolase</keyword>
<dbReference type="Pfam" id="PF19310">
    <property type="entry name" value="TOP_N"/>
    <property type="match status" value="1"/>
</dbReference>
<keyword evidence="3 9" id="KW-0479">Metal-binding</keyword>
<keyword evidence="6 9" id="KW-0482">Metalloprotease</keyword>
<comment type="cofactor">
    <cofactor evidence="9">
        <name>Zn(2+)</name>
        <dbReference type="ChEBI" id="CHEBI:29105"/>
    </cofactor>
    <text evidence="9">Binds 1 zinc ion.</text>
</comment>
<protein>
    <recommendedName>
        <fullName evidence="8">oligopeptidase A</fullName>
        <ecNumber evidence="8">3.4.24.70</ecNumber>
    </recommendedName>
</protein>
<dbReference type="Pfam" id="PF01432">
    <property type="entry name" value="Peptidase_M3"/>
    <property type="match status" value="1"/>
</dbReference>
<keyword evidence="14" id="KW-1185">Reference proteome</keyword>
<evidence type="ECO:0000256" key="3">
    <source>
        <dbReference type="ARBA" id="ARBA00022723"/>
    </source>
</evidence>
<name>A0ABY8TN67_TETOB</name>
<comment type="catalytic activity">
    <reaction evidence="7">
        <text>Hydrolysis of oligopeptides, with broad specificity. Gly or Ala commonly occur as P1 or P1' residues, but more distant residues are also important, as is shown by the fact that Z-Gly-Pro-Gly-|-Gly-Pro-Ala is cleaved, but not Z-(Gly)(5).</text>
        <dbReference type="EC" id="3.4.24.70"/>
    </reaction>
</comment>
<dbReference type="InterPro" id="IPR034005">
    <property type="entry name" value="M3A_DCP"/>
</dbReference>
<accession>A0ABY8TN67</accession>
<feature type="domain" description="Oligopeptidase A N-terminal" evidence="12">
    <location>
        <begin position="53"/>
        <end position="177"/>
    </location>
</feature>
<dbReference type="InterPro" id="IPR045666">
    <property type="entry name" value="OpdA_N"/>
</dbReference>
<dbReference type="Gene3D" id="1.10.1370.40">
    <property type="match status" value="1"/>
</dbReference>
<evidence type="ECO:0000313" key="14">
    <source>
        <dbReference type="Proteomes" id="UP001244341"/>
    </source>
</evidence>
<evidence type="ECO:0000259" key="12">
    <source>
        <dbReference type="Pfam" id="PF19310"/>
    </source>
</evidence>
<evidence type="ECO:0000256" key="10">
    <source>
        <dbReference type="SAM" id="SignalP"/>
    </source>
</evidence>
<evidence type="ECO:0000256" key="2">
    <source>
        <dbReference type="ARBA" id="ARBA00022670"/>
    </source>
</evidence>
<dbReference type="Gene3D" id="1.10.1370.10">
    <property type="entry name" value="Neurolysin, domain 3"/>
    <property type="match status" value="1"/>
</dbReference>
<evidence type="ECO:0000256" key="7">
    <source>
        <dbReference type="ARBA" id="ARBA00024603"/>
    </source>
</evidence>
<organism evidence="13 14">
    <name type="scientific">Tetradesmus obliquus</name>
    <name type="common">Green alga</name>
    <name type="synonym">Acutodesmus obliquus</name>
    <dbReference type="NCBI Taxonomy" id="3088"/>
    <lineage>
        <taxon>Eukaryota</taxon>
        <taxon>Viridiplantae</taxon>
        <taxon>Chlorophyta</taxon>
        <taxon>core chlorophytes</taxon>
        <taxon>Chlorophyceae</taxon>
        <taxon>CS clade</taxon>
        <taxon>Sphaeropleales</taxon>
        <taxon>Scenedesmaceae</taxon>
        <taxon>Tetradesmus</taxon>
    </lineage>
</organism>
<gene>
    <name evidence="13" type="ORF">OEZ85_008664</name>
</gene>
<dbReference type="EC" id="3.4.24.70" evidence="8"/>
<feature type="signal peptide" evidence="10">
    <location>
        <begin position="1"/>
        <end position="21"/>
    </location>
</feature>
<dbReference type="EMBL" id="CP126208">
    <property type="protein sequence ID" value="WIA09256.1"/>
    <property type="molecule type" value="Genomic_DNA"/>
</dbReference>
<evidence type="ECO:0000256" key="6">
    <source>
        <dbReference type="ARBA" id="ARBA00023049"/>
    </source>
</evidence>
<proteinExistence type="inferred from homology"/>
<evidence type="ECO:0000256" key="1">
    <source>
        <dbReference type="ARBA" id="ARBA00006040"/>
    </source>
</evidence>
<dbReference type="PANTHER" id="PTHR11804">
    <property type="entry name" value="PROTEASE M3 THIMET OLIGOPEPTIDASE-RELATED"/>
    <property type="match status" value="1"/>
</dbReference>
<evidence type="ECO:0000313" key="13">
    <source>
        <dbReference type="EMBL" id="WIA09256.1"/>
    </source>
</evidence>
<evidence type="ECO:0000256" key="5">
    <source>
        <dbReference type="ARBA" id="ARBA00022833"/>
    </source>
</evidence>
<dbReference type="InterPro" id="IPR024079">
    <property type="entry name" value="MetalloPept_cat_dom_sf"/>
</dbReference>
<dbReference type="InterPro" id="IPR045090">
    <property type="entry name" value="Pept_M3A_M3B"/>
</dbReference>
<comment type="similarity">
    <text evidence="1 9">Belongs to the peptidase M3 family.</text>
</comment>
<reference evidence="13 14" key="1">
    <citation type="submission" date="2023-05" db="EMBL/GenBank/DDBJ databases">
        <title>A 100% complete, gapless, phased diploid assembly of the Scenedesmus obliquus UTEX 3031 genome.</title>
        <authorList>
            <person name="Biondi T.C."/>
            <person name="Hanschen E.R."/>
            <person name="Kwon T."/>
            <person name="Eng W."/>
            <person name="Kruse C.P.S."/>
            <person name="Koehler S.I."/>
            <person name="Kunde Y."/>
            <person name="Gleasner C.D."/>
            <person name="You Mak K.T."/>
            <person name="Polle J."/>
            <person name="Hovde B.T."/>
            <person name="Starkenburg S.R."/>
        </authorList>
    </citation>
    <scope>NUCLEOTIDE SEQUENCE [LARGE SCALE GENOMIC DNA]</scope>
    <source>
        <strain evidence="13 14">DOE0152z</strain>
    </source>
</reference>
<evidence type="ECO:0000256" key="8">
    <source>
        <dbReference type="ARBA" id="ARBA00026100"/>
    </source>
</evidence>
<keyword evidence="2 9" id="KW-0645">Protease</keyword>
<dbReference type="Gene3D" id="3.40.390.10">
    <property type="entry name" value="Collagenase (Catalytic Domain)"/>
    <property type="match status" value="1"/>
</dbReference>
<evidence type="ECO:0000256" key="9">
    <source>
        <dbReference type="RuleBase" id="RU003435"/>
    </source>
</evidence>